<reference evidence="1 3" key="3">
    <citation type="journal article" date="2010" name="Environ. Microbiol.">
        <title>Genomic analysis of oceanic cyanobacterial myoviruses compared with T4-like myoviruses from diverse hosts and environments.</title>
        <authorList>
            <person name="Sullivan M.B."/>
            <person name="Huang K.H."/>
            <person name="Ignacio-Espinoza J.C."/>
            <person name="Berlin A.M."/>
            <person name="Kelly L."/>
            <person name="Weigele P.R."/>
            <person name="DeFrancesco A.S."/>
            <person name="Kern S.E."/>
            <person name="Thompson L.R."/>
            <person name="Young S."/>
            <person name="Yandava C."/>
            <person name="Fu R."/>
            <person name="Krastins B."/>
            <person name="Chase M."/>
            <person name="Sarracino D."/>
            <person name="Osburne M.S."/>
            <person name="Henn M.R."/>
            <person name="Chisholm S.W."/>
        </authorList>
    </citation>
    <scope>NUCLEOTIDE SEQUENCE [LARGE SCALE GENOMIC DNA]</scope>
</reference>
<proteinExistence type="predicted"/>
<evidence type="ECO:0000313" key="4">
    <source>
        <dbReference type="Proteomes" id="UP000013923"/>
    </source>
</evidence>
<dbReference type="Proteomes" id="UP000013923">
    <property type="component" value="Genome"/>
</dbReference>
<dbReference type="EMBL" id="GU071092">
    <property type="protein sequence ID" value="ACY75933.1"/>
    <property type="molecule type" value="Genomic_DNA"/>
</dbReference>
<sequence length="279" mass="31862">MSIKSNSRYGVRTNTIGSSIKKDVDGKIEGKARPRSGVMIPFKNQQQLTPYAPSWDFNIAEKYLTTEEIDCSKLAEFLLTKESEVLAINDYEVNDCGTKVGKDSTTARYLYYNVLEWENEELSKLKKEIADFHAQYFMRTMNSESYPSVNCRCWMNILRKGQRIHKHLHGVGPQAYLSGHFTVACDETKTIYVNPYEGASDEDLLRRVQNGEQFDMSNALYPADNVVGKMTLFPNFVPHLTTEHTSDEPRITLAFEITPFESLPGQKRPGETDLVRLYS</sequence>
<accession>Q58MU7</accession>
<evidence type="ECO:0000313" key="3">
    <source>
        <dbReference type="Proteomes" id="UP000000991"/>
    </source>
</evidence>
<protein>
    <submittedName>
        <fullName evidence="1">Uncharacterized protein</fullName>
    </submittedName>
</protein>
<name>Q58MU7_BPPRM</name>
<dbReference type="EMBL" id="AY939844">
    <property type="protein sequence ID" value="AAX44435.1"/>
    <property type="molecule type" value="Genomic_DNA"/>
</dbReference>
<dbReference type="KEGG" id="vg:3294321"/>
<dbReference type="Proteomes" id="UP000000991">
    <property type="component" value="Segment"/>
</dbReference>
<dbReference type="InterPro" id="IPR012668">
    <property type="entry name" value="CHP02466"/>
</dbReference>
<keyword evidence="3" id="KW-1185">Reference proteome</keyword>
<dbReference type="OrthoDB" id="22161at10239"/>
<organism evidence="1 3">
    <name type="scientific">Prochlorococcus phage P-SSM2</name>
    <dbReference type="NCBI Taxonomy" id="268746"/>
    <lineage>
        <taxon>Viruses</taxon>
        <taxon>Duplodnaviria</taxon>
        <taxon>Heunggongvirae</taxon>
        <taxon>Uroviricota</taxon>
        <taxon>Caudoviricetes</taxon>
        <taxon>Pantevenvirales</taxon>
        <taxon>Kyanoviridae</taxon>
        <taxon>Salacisavirus</taxon>
        <taxon>Salacisavirus pssm2</taxon>
    </lineage>
</organism>
<dbReference type="Pfam" id="PF13759">
    <property type="entry name" value="2OG-FeII_Oxy_5"/>
    <property type="match status" value="1"/>
</dbReference>
<dbReference type="Gene3D" id="2.60.120.620">
    <property type="entry name" value="q2cbj1_9rhob like domain"/>
    <property type="match status" value="1"/>
</dbReference>
<evidence type="ECO:0000313" key="2">
    <source>
        <dbReference type="EMBL" id="ACY75933.1"/>
    </source>
</evidence>
<dbReference type="RefSeq" id="YP_214289.1">
    <property type="nucleotide sequence ID" value="NC_006883.2"/>
</dbReference>
<dbReference type="GeneID" id="3294321"/>
<evidence type="ECO:0000313" key="1">
    <source>
        <dbReference type="EMBL" id="AAX44435.1"/>
    </source>
</evidence>
<organismHost>
    <name type="scientific">Prochlorococcus</name>
    <dbReference type="NCBI Taxonomy" id="1218"/>
</organismHost>
<gene>
    <name evidence="2" type="ORF">PCMG_00057</name>
    <name evidence="1" type="ORF">PSSM2_057</name>
</gene>
<reference evidence="1 3" key="1">
    <citation type="journal article" date="2005" name="PLoS Biol.">
        <title>Three Prochlorococcus cyanophage genomes: signature features and ecological interpretations.</title>
        <authorList>
            <person name="Sullivan M.B."/>
            <person name="Coleman M.L."/>
            <person name="Weigele P."/>
            <person name="Rohwer F."/>
            <person name="Chisholm S.W."/>
        </authorList>
    </citation>
    <scope>NUCLEOTIDE SEQUENCE</scope>
</reference>
<reference evidence="2 4" key="2">
    <citation type="submission" date="2009-10" db="EMBL/GenBank/DDBJ databases">
        <title>The Genome Sequence of Prochlorococcus phage P-SSM2.</title>
        <authorList>
            <consortium name="The Broad Institute Genome Sequencing Platform"/>
            <person name="Henn M.R."/>
            <person name="Sullivan M.S."/>
            <person name="Osburne M.S."/>
            <person name="Levin J."/>
            <person name="Malboeuf C."/>
            <person name="Casali M."/>
            <person name="Russ C."/>
            <person name="Lennon N."/>
            <person name="Chapman S.B."/>
            <person name="Erlich R."/>
            <person name="Young S.K."/>
            <person name="Koehrsen M."/>
            <person name="Yandava C."/>
            <person name="Zeng Q."/>
            <person name="Alvarado L."/>
            <person name="Anderson S."/>
            <person name="Berlin A."/>
            <person name="Borenstein D."/>
            <person name="Chen Z."/>
            <person name="Engels R."/>
            <person name="Freedman E."/>
            <person name="Gellesch M."/>
            <person name="Goldberg J."/>
            <person name="Green L."/>
            <person name="Griggs A."/>
            <person name="Gujja S."/>
            <person name="Heilman E.R."/>
            <person name="Heiman D."/>
            <person name="Hepburn T."/>
            <person name="Howarth C."/>
            <person name="Jen D."/>
            <person name="Larson L."/>
            <person name="Lewis B."/>
            <person name="Mehta T."/>
            <person name="Park D."/>
            <person name="Pearson M."/>
            <person name="Richards J."/>
            <person name="Rizzolo K."/>
            <person name="Roberts A."/>
            <person name="Ryan E."/>
            <person name="Saif S."/>
            <person name="Shea T."/>
            <person name="Shenoy N."/>
            <person name="Sisk P."/>
            <person name="Stolte C."/>
            <person name="Sykes S."/>
            <person name="Walk T."/>
            <person name="White J."/>
            <person name="Yu Q."/>
            <person name="Coleman M.L."/>
            <person name="Huang K.H."/>
            <person name="Weigele P.R."/>
            <person name="DeFrancesco A.S."/>
            <person name="Kern S.E."/>
            <person name="Thompson L.R."/>
            <person name="Fu R."/>
            <person name="Hombeck B."/>
            <person name="Chisholm S.W."/>
            <person name="Haas B."/>
            <person name="Nusbaum C."/>
            <person name="Birren B."/>
        </authorList>
    </citation>
    <scope>NUCLEOTIDE SEQUENCE [LARGE SCALE GENOMIC DNA]</scope>
    <source>
        <strain evidence="2">P-SSM2</strain>
    </source>
</reference>